<dbReference type="KEGG" id="bpip:BPP43_01635"/>
<feature type="transmembrane region" description="Helical" evidence="9">
    <location>
        <begin position="219"/>
        <end position="242"/>
    </location>
</feature>
<dbReference type="PANTHER" id="PTHR33989:SF11">
    <property type="entry name" value="LICHENAN PERMEASE IIC COMPONENT"/>
    <property type="match status" value="1"/>
</dbReference>
<reference evidence="11 12" key="1">
    <citation type="journal article" date="2013" name="Genome Announc.">
        <title>Complete Genome Sequence of the Porcine Strain Brachyspira pilosicoli P43/6/78(T.).</title>
        <authorList>
            <person name="Lin C."/>
            <person name="den Bakker H.C."/>
            <person name="Suzuki H."/>
            <person name="Lefebure T."/>
            <person name="Ponnala L."/>
            <person name="Sun Q."/>
            <person name="Stanhope M.J."/>
            <person name="Wiedmann M."/>
            <person name="Duhamel G.E."/>
        </authorList>
    </citation>
    <scope>NUCLEOTIDE SEQUENCE [LARGE SCALE GENOMIC DNA]</scope>
    <source>
        <strain evidence="11 12">P43/6/78</strain>
    </source>
</reference>
<dbReference type="InterPro" id="IPR003352">
    <property type="entry name" value="PTS_EIIC"/>
</dbReference>
<evidence type="ECO:0000256" key="6">
    <source>
        <dbReference type="ARBA" id="ARBA00022989"/>
    </source>
</evidence>
<dbReference type="GO" id="GO:0008982">
    <property type="term" value="F:protein-N(PI)-phosphohistidine-sugar phosphotransferase activity"/>
    <property type="evidence" value="ECO:0007669"/>
    <property type="project" value="UniProtKB-UniRule"/>
</dbReference>
<keyword evidence="5 9" id="KW-0812">Transmembrane</keyword>
<dbReference type="GO" id="GO:0009401">
    <property type="term" value="P:phosphoenolpyruvate-dependent sugar phosphotransferase system"/>
    <property type="evidence" value="ECO:0007669"/>
    <property type="project" value="InterPro"/>
</dbReference>
<keyword evidence="7 8" id="KW-0472">Membrane</keyword>
<dbReference type="PIRSF" id="PIRSF006351">
    <property type="entry name" value="PTS_EIIC-Cellobiose"/>
    <property type="match status" value="1"/>
</dbReference>
<keyword evidence="3 8" id="KW-1003">Cell membrane</keyword>
<feature type="transmembrane region" description="Helical" evidence="9">
    <location>
        <begin position="29"/>
        <end position="50"/>
    </location>
</feature>
<dbReference type="Pfam" id="PF02378">
    <property type="entry name" value="PTS_EIIC"/>
    <property type="match status" value="1"/>
</dbReference>
<dbReference type="InterPro" id="IPR051088">
    <property type="entry name" value="PTS_Sugar-EIIC/EIIB"/>
</dbReference>
<evidence type="ECO:0000256" key="5">
    <source>
        <dbReference type="ARBA" id="ARBA00022692"/>
    </source>
</evidence>
<feature type="transmembrane region" description="Helical" evidence="9">
    <location>
        <begin position="389"/>
        <end position="406"/>
    </location>
</feature>
<keyword evidence="2 8" id="KW-0813">Transport</keyword>
<protein>
    <recommendedName>
        <fullName evidence="8">Permease IIC component</fullName>
    </recommendedName>
</protein>
<evidence type="ECO:0000256" key="3">
    <source>
        <dbReference type="ARBA" id="ARBA00022475"/>
    </source>
</evidence>
<dbReference type="EMBL" id="CP002873">
    <property type="protein sequence ID" value="AGA65663.1"/>
    <property type="molecule type" value="Genomic_DNA"/>
</dbReference>
<feature type="transmembrane region" description="Helical" evidence="9">
    <location>
        <begin position="180"/>
        <end position="198"/>
    </location>
</feature>
<feature type="transmembrane region" description="Helical" evidence="9">
    <location>
        <begin position="294"/>
        <end position="315"/>
    </location>
</feature>
<gene>
    <name evidence="11" type="ORF">BPP43_01635</name>
</gene>
<evidence type="ECO:0000256" key="2">
    <source>
        <dbReference type="ARBA" id="ARBA00022448"/>
    </source>
</evidence>
<feature type="transmembrane region" description="Helical" evidence="9">
    <location>
        <begin position="327"/>
        <end position="352"/>
    </location>
</feature>
<comment type="subcellular location">
    <subcellularLocation>
        <location evidence="1">Cell membrane</location>
        <topology evidence="1">Multi-pass membrane protein</topology>
    </subcellularLocation>
</comment>
<dbReference type="Proteomes" id="UP000010793">
    <property type="component" value="Chromosome"/>
</dbReference>
<proteinExistence type="predicted"/>
<dbReference type="RefSeq" id="WP_015273959.1">
    <property type="nucleotide sequence ID" value="NC_019908.1"/>
</dbReference>
<sequence>MNKFIENVLLNSVVKLSNNKYISAIKEGVISVISITIVGSFFLLIAYPPVPSSWFETVGLFKWIALNRDIILMPFQATMSIISIFVIIGTAYHLSRNLELPTIPTILISLIAFFMTLDWTKALEAVSFSQVVVTEENQIALMELLKLDSLPNIGETFNVSSAPLKSLGLIIPMDNMGSKGMFVGFLCVIVVCFIFNFFKKKNLTIKMPDGVPEGVIRSFEALIPLLVIVSLFELLHLIPALFPKQFPSGIIDLHVILQKLFFWLPIIINSLPGALIMVFFICFLWCLGIHGSSIVEAFTMPILLQLFEANAQAYISGEAIPYILTNQFYYAFVWIGGGGGTLGLVILMAFVAKSKYMKVLGKSSLAPCLFNINEPIVFGTPIVLNPYLMVPYIAGPMICVVISYIATKIGFISQTVAVVPWTFPAPLYAYFATGGDWKSIILVLINLAVLTAMYFPFLIAYDKKLLLEELKEENK</sequence>
<dbReference type="NCBIfam" id="TIGR00410">
    <property type="entry name" value="lacE"/>
    <property type="match status" value="1"/>
</dbReference>
<feature type="domain" description="PTS EIIC type-3" evidence="10">
    <location>
        <begin position="5"/>
        <end position="457"/>
    </location>
</feature>
<evidence type="ECO:0000256" key="8">
    <source>
        <dbReference type="PIRNR" id="PIRNR006351"/>
    </source>
</evidence>
<accession>A0A3B6VI99</accession>
<dbReference type="AlphaFoldDB" id="A0A3B6VI99"/>
<dbReference type="PROSITE" id="PS51105">
    <property type="entry name" value="PTS_EIIC_TYPE_3"/>
    <property type="match status" value="1"/>
</dbReference>
<feature type="transmembrane region" description="Helical" evidence="9">
    <location>
        <begin position="437"/>
        <end position="461"/>
    </location>
</feature>
<name>A0A3B6VI99_BRAPL</name>
<comment type="function">
    <text evidence="8">The phosphoenolpyruvate-dependent sugar phosphotransferase system (PTS), a major carbohydrate active -transport system, catalyzes the phosphorylation of incoming sugar substrates concomitant with their translocation across the cell membrane.</text>
</comment>
<keyword evidence="4 8" id="KW-0762">Sugar transport</keyword>
<evidence type="ECO:0000256" key="1">
    <source>
        <dbReference type="ARBA" id="ARBA00004651"/>
    </source>
</evidence>
<feature type="transmembrane region" description="Helical" evidence="9">
    <location>
        <begin position="411"/>
        <end position="431"/>
    </location>
</feature>
<feature type="transmembrane region" description="Helical" evidence="9">
    <location>
        <begin position="70"/>
        <end position="91"/>
    </location>
</feature>
<evidence type="ECO:0000256" key="4">
    <source>
        <dbReference type="ARBA" id="ARBA00022597"/>
    </source>
</evidence>
<evidence type="ECO:0000256" key="9">
    <source>
        <dbReference type="SAM" id="Phobius"/>
    </source>
</evidence>
<dbReference type="InterPro" id="IPR004796">
    <property type="entry name" value="PTS_IIC_cello"/>
</dbReference>
<dbReference type="GO" id="GO:1901264">
    <property type="term" value="P:carbohydrate derivative transport"/>
    <property type="evidence" value="ECO:0007669"/>
    <property type="project" value="TreeGrafter"/>
</dbReference>
<evidence type="ECO:0000313" key="11">
    <source>
        <dbReference type="EMBL" id="AGA65663.1"/>
    </source>
</evidence>
<dbReference type="PANTHER" id="PTHR33989">
    <property type="match status" value="1"/>
</dbReference>
<organism evidence="11 12">
    <name type="scientific">Brachyspira pilosicoli P43/6/78</name>
    <dbReference type="NCBI Taxonomy" id="1042417"/>
    <lineage>
        <taxon>Bacteria</taxon>
        <taxon>Pseudomonadati</taxon>
        <taxon>Spirochaetota</taxon>
        <taxon>Spirochaetia</taxon>
        <taxon>Brachyspirales</taxon>
        <taxon>Brachyspiraceae</taxon>
        <taxon>Brachyspira</taxon>
    </lineage>
</organism>
<feature type="transmembrane region" description="Helical" evidence="9">
    <location>
        <begin position="262"/>
        <end position="287"/>
    </location>
</feature>
<feature type="transmembrane region" description="Helical" evidence="9">
    <location>
        <begin position="98"/>
        <end position="117"/>
    </location>
</feature>
<dbReference type="GO" id="GO:0005886">
    <property type="term" value="C:plasma membrane"/>
    <property type="evidence" value="ECO:0007669"/>
    <property type="project" value="UniProtKB-SubCell"/>
</dbReference>
<evidence type="ECO:0000259" key="10">
    <source>
        <dbReference type="PROSITE" id="PS51105"/>
    </source>
</evidence>
<keyword evidence="12" id="KW-1185">Reference proteome</keyword>
<keyword evidence="6 9" id="KW-1133">Transmembrane helix</keyword>
<evidence type="ECO:0000256" key="7">
    <source>
        <dbReference type="ARBA" id="ARBA00023136"/>
    </source>
</evidence>
<evidence type="ECO:0000313" key="12">
    <source>
        <dbReference type="Proteomes" id="UP000010793"/>
    </source>
</evidence>
<dbReference type="InterPro" id="IPR004501">
    <property type="entry name" value="PTS_EIIC_3"/>
</dbReference>